<dbReference type="GeneID" id="113716190"/>
<dbReference type="Pfam" id="PF02469">
    <property type="entry name" value="Fasciclin"/>
    <property type="match status" value="1"/>
</dbReference>
<sequence length="367" mass="39904">MASLSVFLSLLTLFSLLSLAQLQSPPPSTSPQPQPPPPSPPQSLLNAAETLSNSGYNAMSLTLNLLLDQPRFISFPSSLTIFTPPDSAFAAAGQPSLSLLLLHFSPLSLSLESLSSLPFSSPIPTLSKTHASVFITTSFENPTKISINNVEISGSPVYDDGSVVVFAVENFFEPNFALPAPQSVINSNPECVKFSTFSRYKEASGVLKSRGYSIFATFLDLQLMGFVDSDKIPSENETKLTIFAPVDEALIGDSGNFLLYSSIFLRHLLPCKLNWNELNGIANETVFRNYVEELSMKIQKSGDKVMINGVEITAPGLYENEGIAIHGVREMIPVLDGADEDTAETSFMKFEKKKVEGNCPSPDRSEF</sequence>
<dbReference type="Proteomes" id="UP001652660">
    <property type="component" value="Chromosome 11c"/>
</dbReference>
<protein>
    <submittedName>
        <fullName evidence="6">Fasciclin-like arabinogalactan protein 20</fullName>
    </submittedName>
</protein>
<reference evidence="6" key="2">
    <citation type="submission" date="2025-08" db="UniProtKB">
        <authorList>
            <consortium name="RefSeq"/>
        </authorList>
    </citation>
    <scope>IDENTIFICATION</scope>
    <source>
        <tissue evidence="6">Leaves</tissue>
    </source>
</reference>
<feature type="domain" description="FAS1" evidence="4">
    <location>
        <begin position="41"/>
        <end position="171"/>
    </location>
</feature>
<feature type="region of interest" description="Disordered" evidence="2">
    <location>
        <begin position="24"/>
        <end position="43"/>
    </location>
</feature>
<feature type="chain" id="PRO_5027777309" evidence="3">
    <location>
        <begin position="23"/>
        <end position="367"/>
    </location>
</feature>
<dbReference type="InterPro" id="IPR000782">
    <property type="entry name" value="FAS1_domain"/>
</dbReference>
<evidence type="ECO:0000256" key="3">
    <source>
        <dbReference type="SAM" id="SignalP"/>
    </source>
</evidence>
<evidence type="ECO:0000313" key="5">
    <source>
        <dbReference type="Proteomes" id="UP001652660"/>
    </source>
</evidence>
<dbReference type="RefSeq" id="XP_027096285.1">
    <property type="nucleotide sequence ID" value="XM_027240484.1"/>
</dbReference>
<dbReference type="SMART" id="SM00554">
    <property type="entry name" value="FAS1"/>
    <property type="match status" value="2"/>
</dbReference>
<proteinExistence type="inferred from homology"/>
<feature type="signal peptide" evidence="3">
    <location>
        <begin position="1"/>
        <end position="22"/>
    </location>
</feature>
<dbReference type="PANTHER" id="PTHR33985">
    <property type="entry name" value="OS02G0491300 PROTEIN-RELATED"/>
    <property type="match status" value="1"/>
</dbReference>
<dbReference type="InterPro" id="IPR052806">
    <property type="entry name" value="Fasciclin-like_AGP"/>
</dbReference>
<keyword evidence="5" id="KW-1185">Reference proteome</keyword>
<dbReference type="PROSITE" id="PS50213">
    <property type="entry name" value="FAS1"/>
    <property type="match status" value="1"/>
</dbReference>
<name>A0A6P6V0S5_COFAR</name>
<dbReference type="InterPro" id="IPR036378">
    <property type="entry name" value="FAS1_dom_sf"/>
</dbReference>
<dbReference type="Gene3D" id="2.30.180.10">
    <property type="entry name" value="FAS1 domain"/>
    <property type="match status" value="1"/>
</dbReference>
<organism evidence="5 6">
    <name type="scientific">Coffea arabica</name>
    <name type="common">Arabian coffee</name>
    <dbReference type="NCBI Taxonomy" id="13443"/>
    <lineage>
        <taxon>Eukaryota</taxon>
        <taxon>Viridiplantae</taxon>
        <taxon>Streptophyta</taxon>
        <taxon>Embryophyta</taxon>
        <taxon>Tracheophyta</taxon>
        <taxon>Spermatophyta</taxon>
        <taxon>Magnoliopsida</taxon>
        <taxon>eudicotyledons</taxon>
        <taxon>Gunneridae</taxon>
        <taxon>Pentapetalae</taxon>
        <taxon>asterids</taxon>
        <taxon>lamiids</taxon>
        <taxon>Gentianales</taxon>
        <taxon>Rubiaceae</taxon>
        <taxon>Ixoroideae</taxon>
        <taxon>Gardenieae complex</taxon>
        <taxon>Bertiereae - Coffeeae clade</taxon>
        <taxon>Coffeeae</taxon>
        <taxon>Coffea</taxon>
    </lineage>
</organism>
<evidence type="ECO:0000256" key="1">
    <source>
        <dbReference type="ARBA" id="ARBA00007843"/>
    </source>
</evidence>
<feature type="compositionally biased region" description="Pro residues" evidence="2">
    <location>
        <begin position="24"/>
        <end position="41"/>
    </location>
</feature>
<dbReference type="OrthoDB" id="1893649at2759"/>
<gene>
    <name evidence="6" type="primary">LOC113716190</name>
</gene>
<dbReference type="SUPFAM" id="SSF82153">
    <property type="entry name" value="FAS1 domain"/>
    <property type="match status" value="2"/>
</dbReference>
<reference evidence="5" key="1">
    <citation type="journal article" date="2025" name="Foods">
        <title>Unveiling the Microbial Signatures of Arabica Coffee Cherries: Insights into Ripeness Specific Diversity, Functional Traits, and Implications for Quality and Safety.</title>
        <authorList>
            <consortium name="RefSeq"/>
            <person name="Tenea G.N."/>
            <person name="Cifuentes V."/>
            <person name="Reyes P."/>
            <person name="Cevallos-Vallejos M."/>
        </authorList>
    </citation>
    <scope>NUCLEOTIDE SEQUENCE [LARGE SCALE GENOMIC DNA]</scope>
</reference>
<accession>A0A6P6V0S5</accession>
<dbReference type="PANTHER" id="PTHR33985:SF17">
    <property type="entry name" value="FASCICLIN-LIKE ARABINOGALACTAN PROTEIN 20"/>
    <property type="match status" value="1"/>
</dbReference>
<dbReference type="AlphaFoldDB" id="A0A6P6V0S5"/>
<evidence type="ECO:0000256" key="2">
    <source>
        <dbReference type="SAM" id="MobiDB-lite"/>
    </source>
</evidence>
<evidence type="ECO:0000313" key="6">
    <source>
        <dbReference type="RefSeq" id="XP_027096285.1"/>
    </source>
</evidence>
<comment type="similarity">
    <text evidence="1">Belongs to the fasciclin-like AGP family.</text>
</comment>
<keyword evidence="3" id="KW-0732">Signal</keyword>
<evidence type="ECO:0000259" key="4">
    <source>
        <dbReference type="PROSITE" id="PS50213"/>
    </source>
</evidence>